<dbReference type="InParanoid" id="S2JN06"/>
<dbReference type="AlphaFoldDB" id="S2JN06"/>
<feature type="region of interest" description="Disordered" evidence="1">
    <location>
        <begin position="180"/>
        <end position="240"/>
    </location>
</feature>
<feature type="compositionally biased region" description="Low complexity" evidence="1">
    <location>
        <begin position="207"/>
        <end position="222"/>
    </location>
</feature>
<protein>
    <submittedName>
        <fullName evidence="2">Uncharacterized protein</fullName>
    </submittedName>
</protein>
<sequence length="240" mass="27739">MYKNWKEQGLDSLTAIKWYRVSEVVQYLHDLRRYIICTPGKLSTSYMPMLQKEYSPIENEQEPEAQAEGDVLMMLQNNEPIQGLPAKESQRFPLNEVYICEAIGEWGLKLDRLALMTSIMVNTNKLERRYSNVLTAGDLEEHGMAMIHDLMQMIVDRVDFVNRQKFETRYDLNWQMELEQAPQQNQSHQSITDSSTTNHIKSEESPRSNSTSSGSSTPQYRSMSSDRSDATMDLTLNQPN</sequence>
<dbReference type="EMBL" id="KE124054">
    <property type="protein sequence ID" value="EPB83938.1"/>
    <property type="molecule type" value="Genomic_DNA"/>
</dbReference>
<dbReference type="OMA" id="CEAIGEW"/>
<feature type="compositionally biased region" description="Polar residues" evidence="1">
    <location>
        <begin position="181"/>
        <end position="199"/>
    </location>
</feature>
<evidence type="ECO:0000313" key="2">
    <source>
        <dbReference type="EMBL" id="EPB83938.1"/>
    </source>
</evidence>
<gene>
    <name evidence="2" type="ORF">HMPREF1544_09328</name>
</gene>
<dbReference type="GO" id="GO:0005198">
    <property type="term" value="F:structural molecule activity"/>
    <property type="evidence" value="ECO:0007669"/>
    <property type="project" value="InterPro"/>
</dbReference>
<evidence type="ECO:0000313" key="3">
    <source>
        <dbReference type="Proteomes" id="UP000014254"/>
    </source>
</evidence>
<dbReference type="Pfam" id="PF00721">
    <property type="entry name" value="TMV_coat"/>
    <property type="match status" value="1"/>
</dbReference>
<name>S2JN06_MUCC1</name>
<keyword evidence="3" id="KW-1185">Reference proteome</keyword>
<dbReference type="InterPro" id="IPR001337">
    <property type="entry name" value="TMV-like_coat"/>
</dbReference>
<reference evidence="3" key="1">
    <citation type="submission" date="2013-05" db="EMBL/GenBank/DDBJ databases">
        <title>The Genome sequence of Mucor circinelloides f. circinelloides 1006PhL.</title>
        <authorList>
            <consortium name="The Broad Institute Genomics Platform"/>
            <person name="Cuomo C."/>
            <person name="Earl A."/>
            <person name="Findley K."/>
            <person name="Lee S.C."/>
            <person name="Walker B."/>
            <person name="Young S."/>
            <person name="Zeng Q."/>
            <person name="Gargeya S."/>
            <person name="Fitzgerald M."/>
            <person name="Haas B."/>
            <person name="Abouelleil A."/>
            <person name="Allen A.W."/>
            <person name="Alvarado L."/>
            <person name="Arachchi H.M."/>
            <person name="Berlin A.M."/>
            <person name="Chapman S.B."/>
            <person name="Gainer-Dewar J."/>
            <person name="Goldberg J."/>
            <person name="Griggs A."/>
            <person name="Gujja S."/>
            <person name="Hansen M."/>
            <person name="Howarth C."/>
            <person name="Imamovic A."/>
            <person name="Ireland A."/>
            <person name="Larimer J."/>
            <person name="McCowan C."/>
            <person name="Murphy C."/>
            <person name="Pearson M."/>
            <person name="Poon T.W."/>
            <person name="Priest M."/>
            <person name="Roberts A."/>
            <person name="Saif S."/>
            <person name="Shea T."/>
            <person name="Sisk P."/>
            <person name="Sykes S."/>
            <person name="Wortman J."/>
            <person name="Nusbaum C."/>
            <person name="Birren B."/>
        </authorList>
    </citation>
    <scope>NUCLEOTIDE SEQUENCE [LARGE SCALE GENOMIC DNA]</scope>
    <source>
        <strain evidence="3">1006PhL</strain>
    </source>
</reference>
<dbReference type="Proteomes" id="UP000014254">
    <property type="component" value="Unassembled WGS sequence"/>
</dbReference>
<organism evidence="2 3">
    <name type="scientific">Mucor circinelloides f. circinelloides (strain 1006PhL)</name>
    <name type="common">Mucormycosis agent</name>
    <name type="synonym">Calyptromyces circinelloides</name>
    <dbReference type="NCBI Taxonomy" id="1220926"/>
    <lineage>
        <taxon>Eukaryota</taxon>
        <taxon>Fungi</taxon>
        <taxon>Fungi incertae sedis</taxon>
        <taxon>Mucoromycota</taxon>
        <taxon>Mucoromycotina</taxon>
        <taxon>Mucoromycetes</taxon>
        <taxon>Mucorales</taxon>
        <taxon>Mucorineae</taxon>
        <taxon>Mucoraceae</taxon>
        <taxon>Mucor</taxon>
    </lineage>
</organism>
<evidence type="ECO:0000256" key="1">
    <source>
        <dbReference type="SAM" id="MobiDB-lite"/>
    </source>
</evidence>
<dbReference type="OrthoDB" id="2237965at2759"/>
<accession>S2JN06</accession>
<dbReference type="VEuPathDB" id="FungiDB:HMPREF1544_09328"/>
<dbReference type="eggNOG" id="ENOG502RB21">
    <property type="taxonomic scope" value="Eukaryota"/>
</dbReference>
<proteinExistence type="predicted"/>